<name>A0A0R3MW25_9BRAD</name>
<keyword evidence="2" id="KW-1185">Reference proteome</keyword>
<accession>A0A0R3MW25</accession>
<protein>
    <submittedName>
        <fullName evidence="1">Uncharacterized protein</fullName>
    </submittedName>
</protein>
<organism evidence="1 2">
    <name type="scientific">Bradyrhizobium retamae</name>
    <dbReference type="NCBI Taxonomy" id="1300035"/>
    <lineage>
        <taxon>Bacteria</taxon>
        <taxon>Pseudomonadati</taxon>
        <taxon>Pseudomonadota</taxon>
        <taxon>Alphaproteobacteria</taxon>
        <taxon>Hyphomicrobiales</taxon>
        <taxon>Nitrobacteraceae</taxon>
        <taxon>Bradyrhizobium</taxon>
    </lineage>
</organism>
<evidence type="ECO:0000313" key="1">
    <source>
        <dbReference type="EMBL" id="KRR22383.1"/>
    </source>
</evidence>
<reference evidence="1 2" key="1">
    <citation type="submission" date="2014-03" db="EMBL/GenBank/DDBJ databases">
        <title>Bradyrhizobium valentinum sp. nov., isolated from effective nodules of Lupinus mariae-josephae, a lupine endemic of basic-lime soils in Eastern Spain.</title>
        <authorList>
            <person name="Duran D."/>
            <person name="Rey L."/>
            <person name="Navarro A."/>
            <person name="Busquets A."/>
            <person name="Imperial J."/>
            <person name="Ruiz-Argueso T."/>
        </authorList>
    </citation>
    <scope>NUCLEOTIDE SEQUENCE [LARGE SCALE GENOMIC DNA]</scope>
    <source>
        <strain evidence="1 2">Ro19</strain>
    </source>
</reference>
<gene>
    <name evidence="1" type="ORF">CQ13_29465</name>
</gene>
<dbReference type="EMBL" id="LLYA01000165">
    <property type="protein sequence ID" value="KRR22383.1"/>
    <property type="molecule type" value="Genomic_DNA"/>
</dbReference>
<sequence>MVEAIETQTTFMMHRSQLHRYSPFALIIPTLEFCAKKQLCQFIVHNRAVEFGFKAFGLILHLLRKRAVNVKAKTNATMPRAIVAPKNWIGPIGGEAK</sequence>
<dbReference type="AlphaFoldDB" id="A0A0R3MW25"/>
<comment type="caution">
    <text evidence="1">The sequence shown here is derived from an EMBL/GenBank/DDBJ whole genome shotgun (WGS) entry which is preliminary data.</text>
</comment>
<dbReference type="Proteomes" id="UP000052023">
    <property type="component" value="Unassembled WGS sequence"/>
</dbReference>
<evidence type="ECO:0000313" key="2">
    <source>
        <dbReference type="Proteomes" id="UP000052023"/>
    </source>
</evidence>
<proteinExistence type="predicted"/>